<gene>
    <name evidence="1" type="ORF">GWR21_30190</name>
</gene>
<reference evidence="1 2" key="1">
    <citation type="submission" date="2020-01" db="EMBL/GenBank/DDBJ databases">
        <title>Complete genome sequence of Chitinophaga sp. H33E-04 isolated from quinoa roots.</title>
        <authorList>
            <person name="Weon H.-Y."/>
            <person name="Lee S.A."/>
        </authorList>
    </citation>
    <scope>NUCLEOTIDE SEQUENCE [LARGE SCALE GENOMIC DNA]</scope>
    <source>
        <strain evidence="1 2">H33E-04</strain>
    </source>
</reference>
<dbReference type="KEGG" id="chih:GWR21_30190"/>
<dbReference type="RefSeq" id="WP_162335413.1">
    <property type="nucleotide sequence ID" value="NZ_CP048113.1"/>
</dbReference>
<keyword evidence="2" id="KW-1185">Reference proteome</keyword>
<evidence type="ECO:0000313" key="1">
    <source>
        <dbReference type="EMBL" id="QHS63697.1"/>
    </source>
</evidence>
<evidence type="ECO:0000313" key="2">
    <source>
        <dbReference type="Proteomes" id="UP000476411"/>
    </source>
</evidence>
<dbReference type="EMBL" id="CP048113">
    <property type="protein sequence ID" value="QHS63697.1"/>
    <property type="molecule type" value="Genomic_DNA"/>
</dbReference>
<name>A0A6B9ZNZ2_9BACT</name>
<accession>A0A6B9ZNZ2</accession>
<proteinExistence type="predicted"/>
<organism evidence="1 2">
    <name type="scientific">Chitinophaga agri</name>
    <dbReference type="NCBI Taxonomy" id="2703787"/>
    <lineage>
        <taxon>Bacteria</taxon>
        <taxon>Pseudomonadati</taxon>
        <taxon>Bacteroidota</taxon>
        <taxon>Chitinophagia</taxon>
        <taxon>Chitinophagales</taxon>
        <taxon>Chitinophagaceae</taxon>
        <taxon>Chitinophaga</taxon>
    </lineage>
</organism>
<dbReference type="Proteomes" id="UP000476411">
    <property type="component" value="Chromosome"/>
</dbReference>
<dbReference type="AlphaFoldDB" id="A0A6B9ZNZ2"/>
<protein>
    <submittedName>
        <fullName evidence="1">Uncharacterized protein</fullName>
    </submittedName>
</protein>
<sequence>MKYRKVYICSEHTNDMLELNSYWPLFTEVNDIIYNTPGLSVPDNLLGQADFVIKGNDGLLLIVAVKKNLDEKLATFEPPASPSTFTMLYGKRYDMDIRNDSHNLIHSIGVLLKILETEQEKNGSVWFYNMSAVDDINLRILRLIKRAGEAVTLDAIADTIKMAYAHQLPSNDELWERLALLRANYFIADSLAEGGVVKWYPTEKSIRIQPI</sequence>